<name>A0A267FBL5_9PLAT</name>
<protein>
    <submittedName>
        <fullName evidence="1">Uncharacterized protein</fullName>
    </submittedName>
</protein>
<feature type="non-terminal residue" evidence="1">
    <location>
        <position position="1"/>
    </location>
</feature>
<keyword evidence="2" id="KW-1185">Reference proteome</keyword>
<dbReference type="EMBL" id="NIVC01001186">
    <property type="protein sequence ID" value="PAA71093.1"/>
    <property type="molecule type" value="Genomic_DNA"/>
</dbReference>
<comment type="caution">
    <text evidence="1">The sequence shown here is derived from an EMBL/GenBank/DDBJ whole genome shotgun (WGS) entry which is preliminary data.</text>
</comment>
<proteinExistence type="predicted"/>
<accession>A0A267FBL5</accession>
<organism evidence="1 2">
    <name type="scientific">Macrostomum lignano</name>
    <dbReference type="NCBI Taxonomy" id="282301"/>
    <lineage>
        <taxon>Eukaryota</taxon>
        <taxon>Metazoa</taxon>
        <taxon>Spiralia</taxon>
        <taxon>Lophotrochozoa</taxon>
        <taxon>Platyhelminthes</taxon>
        <taxon>Rhabditophora</taxon>
        <taxon>Macrostomorpha</taxon>
        <taxon>Macrostomida</taxon>
        <taxon>Macrostomidae</taxon>
        <taxon>Macrostomum</taxon>
    </lineage>
</organism>
<evidence type="ECO:0000313" key="1">
    <source>
        <dbReference type="EMBL" id="PAA71093.1"/>
    </source>
</evidence>
<sequence length="354" mass="37758">GLQYILKIISAIKQKMSSMYTCHPFVDSGKKIASLPTCMYTAPNLVSVQSESAELDASTFAATEINICYLERLRGDLATLIRVRNFLSAATAGVAELEPVPVAAVKSTVIQSVSSKTPPQKPELSKPAAASSVPASHAPSAAPVSLALHCSTSRPPLAVLLLVELLRSRQGISIYLTSHGRVLNGSAARPASPAVNRLIHRLSLANPPRRMSADICLDLIWSTSDKTFNNDCCLINNAFSGQPLLGELLALQSINLVVKQKLPVDQHLLDLADHLQTGRRVSEQLMAELLAKNEDSKQSSLGQLLAWSVLQCHSSAATASSSTNGNLAAASKRFLAKLNSAEPFSKFVADLTAK</sequence>
<reference evidence="1 2" key="1">
    <citation type="submission" date="2017-06" db="EMBL/GenBank/DDBJ databases">
        <title>A platform for efficient transgenesis in Macrostomum lignano, a flatworm model organism for stem cell research.</title>
        <authorList>
            <person name="Berezikov E."/>
        </authorList>
    </citation>
    <scope>NUCLEOTIDE SEQUENCE [LARGE SCALE GENOMIC DNA]</scope>
    <source>
        <strain evidence="1">DV1</strain>
        <tissue evidence="1">Whole organism</tissue>
    </source>
</reference>
<dbReference type="Proteomes" id="UP000215902">
    <property type="component" value="Unassembled WGS sequence"/>
</dbReference>
<dbReference type="AlphaFoldDB" id="A0A267FBL5"/>
<gene>
    <name evidence="1" type="ORF">BOX15_Mlig023178g1</name>
</gene>
<evidence type="ECO:0000313" key="2">
    <source>
        <dbReference type="Proteomes" id="UP000215902"/>
    </source>
</evidence>